<feature type="region of interest" description="Disordered" evidence="4">
    <location>
        <begin position="16"/>
        <end position="38"/>
    </location>
</feature>
<feature type="region of interest" description="Disordered" evidence="4">
    <location>
        <begin position="107"/>
        <end position="127"/>
    </location>
</feature>
<dbReference type="AlphaFoldDB" id="A0A3G6JCJ0"/>
<evidence type="ECO:0000256" key="1">
    <source>
        <dbReference type="ARBA" id="ARBA00023015"/>
    </source>
</evidence>
<proteinExistence type="evidence at transcript level"/>
<feature type="compositionally biased region" description="Basic and acidic residues" evidence="4">
    <location>
        <begin position="109"/>
        <end position="119"/>
    </location>
</feature>
<dbReference type="EMBL" id="MH017243">
    <property type="protein sequence ID" value="AZA14788.1"/>
    <property type="molecule type" value="mRNA"/>
</dbReference>
<dbReference type="GO" id="GO:0003700">
    <property type="term" value="F:DNA-binding transcription factor activity"/>
    <property type="evidence" value="ECO:0007669"/>
    <property type="project" value="InterPro"/>
</dbReference>
<dbReference type="PANTHER" id="PTHR31499">
    <property type="entry name" value="MYB FAMILY TRANSCRIPTION FACTOR PHL11"/>
    <property type="match status" value="1"/>
</dbReference>
<organism evidence="6">
    <name type="scientific">Pinus taeda</name>
    <name type="common">Loblolly pine</name>
    <dbReference type="NCBI Taxonomy" id="3352"/>
    <lineage>
        <taxon>Eukaryota</taxon>
        <taxon>Viridiplantae</taxon>
        <taxon>Streptophyta</taxon>
        <taxon>Embryophyta</taxon>
        <taxon>Tracheophyta</taxon>
        <taxon>Spermatophyta</taxon>
        <taxon>Pinopsida</taxon>
        <taxon>Pinidae</taxon>
        <taxon>Conifers I</taxon>
        <taxon>Pinales</taxon>
        <taxon>Pinaceae</taxon>
        <taxon>Pinus</taxon>
        <taxon>Pinus subgen. Pinus</taxon>
    </lineage>
</organism>
<dbReference type="InterPro" id="IPR017930">
    <property type="entry name" value="Myb_dom"/>
</dbReference>
<evidence type="ECO:0000259" key="5">
    <source>
        <dbReference type="PROSITE" id="PS51294"/>
    </source>
</evidence>
<name>A0A3G6JCJ0_PINTA</name>
<evidence type="ECO:0000313" key="6">
    <source>
        <dbReference type="EMBL" id="AZA14788.1"/>
    </source>
</evidence>
<dbReference type="InterPro" id="IPR001005">
    <property type="entry name" value="SANT/Myb"/>
</dbReference>
<reference evidence="6" key="1">
    <citation type="submission" date="2018-03" db="EMBL/GenBank/DDBJ databases">
        <title>Loblolly pine cDNA sequences associated with carbon metabolism, wood formation, and disease resistance.</title>
        <authorList>
            <person name="Nairn C.J."/>
            <person name="Dean J.F.D."/>
            <person name="Peterson D.G."/>
        </authorList>
    </citation>
    <scope>NUCLEOTIDE SEQUENCE</scope>
    <source>
        <tissue evidence="6">Developing xylem</tissue>
    </source>
</reference>
<dbReference type="PANTHER" id="PTHR31499:SF43">
    <property type="entry name" value="MYB FAMILY TRANSCRIPTION FACTOR APL"/>
    <property type="match status" value="1"/>
</dbReference>
<keyword evidence="1" id="KW-0805">Transcription regulation</keyword>
<gene>
    <name evidence="6" type="primary">Knd2</name>
</gene>
<dbReference type="InterPro" id="IPR006447">
    <property type="entry name" value="Myb_dom_plants"/>
</dbReference>
<keyword evidence="3" id="KW-0539">Nucleus</keyword>
<feature type="region of interest" description="Disordered" evidence="4">
    <location>
        <begin position="381"/>
        <end position="403"/>
    </location>
</feature>
<dbReference type="Gene3D" id="1.10.10.60">
    <property type="entry name" value="Homeodomain-like"/>
    <property type="match status" value="1"/>
</dbReference>
<dbReference type="FunFam" id="1.10.10.60:FF:000002">
    <property type="entry name" value="Myb family transcription factor"/>
    <property type="match status" value="1"/>
</dbReference>
<protein>
    <submittedName>
        <fullName evidence="6">Myb family transcription factor PHL3</fullName>
    </submittedName>
</protein>
<dbReference type="InterPro" id="IPR046955">
    <property type="entry name" value="PHR1-like"/>
</dbReference>
<dbReference type="InterPro" id="IPR009057">
    <property type="entry name" value="Homeodomain-like_sf"/>
</dbReference>
<keyword evidence="2" id="KW-0804">Transcription</keyword>
<dbReference type="NCBIfam" id="TIGR01557">
    <property type="entry name" value="myb_SHAQKYF"/>
    <property type="match status" value="1"/>
</dbReference>
<dbReference type="Pfam" id="PF00249">
    <property type="entry name" value="Myb_DNA-binding"/>
    <property type="match status" value="1"/>
</dbReference>
<dbReference type="SUPFAM" id="SSF46689">
    <property type="entry name" value="Homeodomain-like"/>
    <property type="match status" value="1"/>
</dbReference>
<feature type="domain" description="HTH myb-type" evidence="5">
    <location>
        <begin position="48"/>
        <end position="108"/>
    </location>
</feature>
<dbReference type="GO" id="GO:0003677">
    <property type="term" value="F:DNA binding"/>
    <property type="evidence" value="ECO:0007669"/>
    <property type="project" value="InterPro"/>
</dbReference>
<accession>A0A3G6JCJ0</accession>
<evidence type="ECO:0000256" key="4">
    <source>
        <dbReference type="SAM" id="MobiDB-lite"/>
    </source>
</evidence>
<evidence type="ECO:0000256" key="2">
    <source>
        <dbReference type="ARBA" id="ARBA00023163"/>
    </source>
</evidence>
<evidence type="ECO:0000256" key="3">
    <source>
        <dbReference type="ARBA" id="ARBA00023242"/>
    </source>
</evidence>
<dbReference type="InterPro" id="IPR025756">
    <property type="entry name" value="Myb_CC_LHEQLE"/>
</dbReference>
<dbReference type="Pfam" id="PF14379">
    <property type="entry name" value="Myb_CC_LHEQLE"/>
    <property type="match status" value="1"/>
</dbReference>
<dbReference type="PROSITE" id="PS51294">
    <property type="entry name" value="HTH_MYB"/>
    <property type="match status" value="1"/>
</dbReference>
<sequence>MYQMEYPSNPGIVLNHGRAPSQPERQHQQPVLTGSSHYPCDPSVVVSADPKPRLRWTPELHERFVDAVSQLGGPDKATPKSVLREMGVKGLTLYHLKSHLQKYRLGKQPHREVSVDRSNDGGSSDGGHCLSRMARDSSIAPNHEAMQIADALRAQIEVQRRLHEQLEVQRRLQLRIEAQGKYLQTILEKAQQTLASEASTSAGLEATRAKLADLASKLPTNSVKPNYSPVKVAPLMDIHRQDHGDLEAKPHLRDRCSQNQFAGHTMEQRLNESESPIEKKRCRKLFHERNGGNSPTKLRELCLNASACKTEKEQEEEEEFIKPTTVERPAATRALVDERMAMLVQSNGLSLIQADHEPGLYHPHSMLGNCRKVAEGLDLNRKGEGSVPQQGRELDLNAHGWGR</sequence>